<reference evidence="1" key="1">
    <citation type="submission" date="2024-05" db="EMBL/GenBank/DDBJ databases">
        <title>30 novel species of actinomycetes from the DSMZ collection.</title>
        <authorList>
            <person name="Nouioui I."/>
        </authorList>
    </citation>
    <scope>NUCLEOTIDE SEQUENCE</scope>
    <source>
        <strain evidence="1">DSM 3412</strain>
    </source>
</reference>
<evidence type="ECO:0000313" key="2">
    <source>
        <dbReference type="Proteomes" id="UP001180737"/>
    </source>
</evidence>
<dbReference type="RefSeq" id="WP_052145930.1">
    <property type="nucleotide sequence ID" value="NZ_JAVRFJ010000018.1"/>
</dbReference>
<evidence type="ECO:0008006" key="3">
    <source>
        <dbReference type="Google" id="ProtNLM"/>
    </source>
</evidence>
<dbReference type="EMBL" id="JAVRFJ010000018">
    <property type="protein sequence ID" value="MDT0569997.1"/>
    <property type="molecule type" value="Genomic_DNA"/>
</dbReference>
<name>A0ABU2Z086_9ACTN</name>
<accession>A0ABU2Z086</accession>
<dbReference type="Proteomes" id="UP001180737">
    <property type="component" value="Unassembled WGS sequence"/>
</dbReference>
<comment type="caution">
    <text evidence="1">The sequence shown here is derived from an EMBL/GenBank/DDBJ whole genome shotgun (WGS) entry which is preliminary data.</text>
</comment>
<proteinExistence type="predicted"/>
<protein>
    <recommendedName>
        <fullName evidence="3">LysR substrate-binding domain-containing protein</fullName>
    </recommendedName>
</protein>
<keyword evidence="2" id="KW-1185">Reference proteome</keyword>
<sequence length="102" mass="11099">MSRVLLRGAQVITMVPGRPDAEHADALIDGDRLRLHDYSRRRDLEEAVRGGQGDIAVGPRPHLWEGPVHSLGYEEMVVIGYAEYPPGASASPAELAAADWVL</sequence>
<gene>
    <name evidence="1" type="ORF">RM704_21405</name>
</gene>
<evidence type="ECO:0000313" key="1">
    <source>
        <dbReference type="EMBL" id="MDT0569997.1"/>
    </source>
</evidence>
<organism evidence="1 2">
    <name type="scientific">Streptomyces gottesmaniae</name>
    <dbReference type="NCBI Taxonomy" id="3075518"/>
    <lineage>
        <taxon>Bacteria</taxon>
        <taxon>Bacillati</taxon>
        <taxon>Actinomycetota</taxon>
        <taxon>Actinomycetes</taxon>
        <taxon>Kitasatosporales</taxon>
        <taxon>Streptomycetaceae</taxon>
        <taxon>Streptomyces</taxon>
    </lineage>
</organism>